<evidence type="ECO:0000256" key="4">
    <source>
        <dbReference type="ARBA" id="ARBA00022840"/>
    </source>
</evidence>
<dbReference type="InterPro" id="IPR020635">
    <property type="entry name" value="Tyr_kinase_cat_dom"/>
</dbReference>
<dbReference type="CDD" id="cd00192">
    <property type="entry name" value="PTKc"/>
    <property type="match status" value="1"/>
</dbReference>
<keyword evidence="13" id="KW-1185">Reference proteome</keyword>
<sequence>MTTSRISCRSPTSSHTREDRNVVDPWLVKADFYHGYLPREDIVYLLKKHGDFLVRTSELDTSRMQTRVKKKETVISVLMDPDGKFEETPSSESRQEMVRNVIIYHRKLRFYVEHTVRFEFLRDLFEYYSQHPVRINKVDIVLKRGVRLANWELQHKNVTIGRVLGQGAFGEVRKGTLLRRSGRSVAVAVKTLKSDTELSKAKIKEMMKEARLMRELKHPNVVCIYGVALLEHPLYIILEYVPGGALDAYLRKNKNVIGRDERLLMAMGAAWGLEYLHKSNVLHRDVAARNCLYDNDKIVKISDFGLSRRGTTYTMKTAKKMPIKWMAPESMSSFTFSQKTDVYSYGVLVFEIFSGVEPYEGVSNSMTKRMIIEGQVNQFPEGTPSKLVEFVKGKMWDHNPDTRLDMTQIVDWMEQYTGLELDLPEDRSMAQEIKNGETDREYEWSLVVSCTLHNFNFSVSDLCIDTSFQNRTRIKRSLHDLYSIKLENAPRNPNKRRRAKL</sequence>
<dbReference type="InterPro" id="IPR011009">
    <property type="entry name" value="Kinase-like_dom_sf"/>
</dbReference>
<dbReference type="SMART" id="SM00252">
    <property type="entry name" value="SH2"/>
    <property type="match status" value="1"/>
</dbReference>
<dbReference type="PANTHER" id="PTHR24418">
    <property type="entry name" value="TYROSINE-PROTEIN KINASE"/>
    <property type="match status" value="1"/>
</dbReference>
<evidence type="ECO:0000256" key="6">
    <source>
        <dbReference type="ARBA" id="ARBA00051245"/>
    </source>
</evidence>
<comment type="similarity">
    <text evidence="9">Belongs to the protein kinase superfamily. Tyr protein kinase family.</text>
</comment>
<dbReference type="EC" id="2.7.10.2" evidence="9"/>
<dbReference type="PROSITE" id="PS00107">
    <property type="entry name" value="PROTEIN_KINASE_ATP"/>
    <property type="match status" value="1"/>
</dbReference>
<comment type="caution">
    <text evidence="12">The sequence shown here is derived from an EMBL/GenBank/DDBJ whole genome shotgun (WGS) entry which is preliminary data.</text>
</comment>
<keyword evidence="3 9" id="KW-0418">Kinase</keyword>
<dbReference type="PROSITE" id="PS50011">
    <property type="entry name" value="PROTEIN_KINASE_DOM"/>
    <property type="match status" value="1"/>
</dbReference>
<dbReference type="PROSITE" id="PS50001">
    <property type="entry name" value="SH2"/>
    <property type="match status" value="1"/>
</dbReference>
<dbReference type="Gene3D" id="3.30.505.10">
    <property type="entry name" value="SH2 domain"/>
    <property type="match status" value="1"/>
</dbReference>
<keyword evidence="7" id="KW-0727">SH2 domain</keyword>
<dbReference type="PROSITE" id="PS00109">
    <property type="entry name" value="PROTEIN_KINASE_TYR"/>
    <property type="match status" value="1"/>
</dbReference>
<evidence type="ECO:0000313" key="13">
    <source>
        <dbReference type="Proteomes" id="UP001303046"/>
    </source>
</evidence>
<reference evidence="12 13" key="1">
    <citation type="submission" date="2023-08" db="EMBL/GenBank/DDBJ databases">
        <title>A Necator americanus chromosomal reference genome.</title>
        <authorList>
            <person name="Ilik V."/>
            <person name="Petrzelkova K.J."/>
            <person name="Pardy F."/>
            <person name="Fuh T."/>
            <person name="Niatou-Singa F.S."/>
            <person name="Gouil Q."/>
            <person name="Baker L."/>
            <person name="Ritchie M.E."/>
            <person name="Jex A.R."/>
            <person name="Gazzola D."/>
            <person name="Li H."/>
            <person name="Toshio Fujiwara R."/>
            <person name="Zhan B."/>
            <person name="Aroian R.V."/>
            <person name="Pafco B."/>
            <person name="Schwarz E.M."/>
        </authorList>
    </citation>
    <scope>NUCLEOTIDE SEQUENCE [LARGE SCALE GENOMIC DNA]</scope>
    <source>
        <strain evidence="12 13">Aroian</strain>
        <tissue evidence="12">Whole animal</tissue>
    </source>
</reference>
<protein>
    <recommendedName>
        <fullName evidence="9">Tyrosine-protein kinase</fullName>
        <ecNumber evidence="9">2.7.10.2</ecNumber>
    </recommendedName>
</protein>
<evidence type="ECO:0000259" key="10">
    <source>
        <dbReference type="PROSITE" id="PS50001"/>
    </source>
</evidence>
<feature type="binding site" evidence="8">
    <location>
        <position position="190"/>
    </location>
    <ligand>
        <name>ATP</name>
        <dbReference type="ChEBI" id="CHEBI:30616"/>
    </ligand>
</feature>
<dbReference type="EMBL" id="JAVFWL010000002">
    <property type="protein sequence ID" value="KAK6735212.1"/>
    <property type="molecule type" value="Genomic_DNA"/>
</dbReference>
<name>A0ABR1C9Q1_NECAM</name>
<dbReference type="InterPro" id="IPR001245">
    <property type="entry name" value="Ser-Thr/Tyr_kinase_cat_dom"/>
</dbReference>
<keyword evidence="4 8" id="KW-0067">ATP-binding</keyword>
<evidence type="ECO:0000259" key="11">
    <source>
        <dbReference type="PROSITE" id="PS50011"/>
    </source>
</evidence>
<dbReference type="InterPro" id="IPR036860">
    <property type="entry name" value="SH2_dom_sf"/>
</dbReference>
<evidence type="ECO:0000256" key="1">
    <source>
        <dbReference type="ARBA" id="ARBA00022679"/>
    </source>
</evidence>
<evidence type="ECO:0000256" key="3">
    <source>
        <dbReference type="ARBA" id="ARBA00022777"/>
    </source>
</evidence>
<evidence type="ECO:0000256" key="2">
    <source>
        <dbReference type="ARBA" id="ARBA00022741"/>
    </source>
</evidence>
<keyword evidence="1 9" id="KW-0808">Transferase</keyword>
<feature type="domain" description="SH2" evidence="10">
    <location>
        <begin position="32"/>
        <end position="146"/>
    </location>
</feature>
<dbReference type="InterPro" id="IPR017441">
    <property type="entry name" value="Protein_kinase_ATP_BS"/>
</dbReference>
<dbReference type="InterPro" id="IPR000719">
    <property type="entry name" value="Prot_kinase_dom"/>
</dbReference>
<dbReference type="Pfam" id="PF07714">
    <property type="entry name" value="PK_Tyr_Ser-Thr"/>
    <property type="match status" value="1"/>
</dbReference>
<dbReference type="InterPro" id="IPR000980">
    <property type="entry name" value="SH2"/>
</dbReference>
<feature type="domain" description="Protein kinase" evidence="11">
    <location>
        <begin position="158"/>
        <end position="417"/>
    </location>
</feature>
<evidence type="ECO:0000313" key="12">
    <source>
        <dbReference type="EMBL" id="KAK6735212.1"/>
    </source>
</evidence>
<comment type="catalytic activity">
    <reaction evidence="6 9">
        <text>L-tyrosyl-[protein] + ATP = O-phospho-L-tyrosyl-[protein] + ADP + H(+)</text>
        <dbReference type="Rhea" id="RHEA:10596"/>
        <dbReference type="Rhea" id="RHEA-COMP:10136"/>
        <dbReference type="Rhea" id="RHEA-COMP:20101"/>
        <dbReference type="ChEBI" id="CHEBI:15378"/>
        <dbReference type="ChEBI" id="CHEBI:30616"/>
        <dbReference type="ChEBI" id="CHEBI:46858"/>
        <dbReference type="ChEBI" id="CHEBI:61978"/>
        <dbReference type="ChEBI" id="CHEBI:456216"/>
        <dbReference type="EC" id="2.7.10.2"/>
    </reaction>
</comment>
<organism evidence="12 13">
    <name type="scientific">Necator americanus</name>
    <name type="common">Human hookworm</name>
    <dbReference type="NCBI Taxonomy" id="51031"/>
    <lineage>
        <taxon>Eukaryota</taxon>
        <taxon>Metazoa</taxon>
        <taxon>Ecdysozoa</taxon>
        <taxon>Nematoda</taxon>
        <taxon>Chromadorea</taxon>
        <taxon>Rhabditida</taxon>
        <taxon>Rhabditina</taxon>
        <taxon>Rhabditomorpha</taxon>
        <taxon>Strongyloidea</taxon>
        <taxon>Ancylostomatidae</taxon>
        <taxon>Bunostominae</taxon>
        <taxon>Necator</taxon>
    </lineage>
</organism>
<gene>
    <name evidence="12" type="primary">Necator_chrII.g6202</name>
    <name evidence="12" type="ORF">RB195_018409</name>
</gene>
<dbReference type="Gene3D" id="3.30.200.20">
    <property type="entry name" value="Phosphorylase Kinase, domain 1"/>
    <property type="match status" value="1"/>
</dbReference>
<evidence type="ECO:0000256" key="8">
    <source>
        <dbReference type="PROSITE-ProRule" id="PRU10141"/>
    </source>
</evidence>
<keyword evidence="5 9" id="KW-0829">Tyrosine-protein kinase</keyword>
<dbReference type="SMART" id="SM00219">
    <property type="entry name" value="TyrKc"/>
    <property type="match status" value="1"/>
</dbReference>
<dbReference type="InterPro" id="IPR008266">
    <property type="entry name" value="Tyr_kinase_AS"/>
</dbReference>
<evidence type="ECO:0000256" key="7">
    <source>
        <dbReference type="PROSITE-ProRule" id="PRU00191"/>
    </source>
</evidence>
<dbReference type="SUPFAM" id="SSF56112">
    <property type="entry name" value="Protein kinase-like (PK-like)"/>
    <property type="match status" value="1"/>
</dbReference>
<evidence type="ECO:0000256" key="5">
    <source>
        <dbReference type="ARBA" id="ARBA00023137"/>
    </source>
</evidence>
<proteinExistence type="inferred from homology"/>
<dbReference type="Gene3D" id="1.10.510.10">
    <property type="entry name" value="Transferase(Phosphotransferase) domain 1"/>
    <property type="match status" value="1"/>
</dbReference>
<dbReference type="SUPFAM" id="SSF55550">
    <property type="entry name" value="SH2 domain"/>
    <property type="match status" value="1"/>
</dbReference>
<dbReference type="Proteomes" id="UP001303046">
    <property type="component" value="Unassembled WGS sequence"/>
</dbReference>
<evidence type="ECO:0000256" key="9">
    <source>
        <dbReference type="RuleBase" id="RU362096"/>
    </source>
</evidence>
<dbReference type="InterPro" id="IPR050198">
    <property type="entry name" value="Non-receptor_tyrosine_kinases"/>
</dbReference>
<accession>A0ABR1C9Q1</accession>
<keyword evidence="2 8" id="KW-0547">Nucleotide-binding</keyword>
<dbReference type="PRINTS" id="PR00109">
    <property type="entry name" value="TYRKINASE"/>
</dbReference>